<proteinExistence type="predicted"/>
<dbReference type="SUPFAM" id="SSF46785">
    <property type="entry name" value="Winged helix' DNA-binding domain"/>
    <property type="match status" value="1"/>
</dbReference>
<dbReference type="Gene3D" id="1.10.10.10">
    <property type="entry name" value="Winged helix-like DNA-binding domain superfamily/Winged helix DNA-binding domain"/>
    <property type="match status" value="1"/>
</dbReference>
<evidence type="ECO:0000256" key="1">
    <source>
        <dbReference type="ARBA" id="ARBA00023015"/>
    </source>
</evidence>
<dbReference type="Pfam" id="PF01638">
    <property type="entry name" value="HxlR"/>
    <property type="match status" value="1"/>
</dbReference>
<evidence type="ECO:0000256" key="3">
    <source>
        <dbReference type="ARBA" id="ARBA00023163"/>
    </source>
</evidence>
<protein>
    <submittedName>
        <fullName evidence="5">Transcriptional regulator, HxlR family</fullName>
    </submittedName>
</protein>
<name>A0A1M4ZDI2_9BACT</name>
<dbReference type="AlphaFoldDB" id="A0A1M4ZDI2"/>
<organism evidence="5 6">
    <name type="scientific">Dysgonomonas macrotermitis</name>
    <dbReference type="NCBI Taxonomy" id="1346286"/>
    <lineage>
        <taxon>Bacteria</taxon>
        <taxon>Pseudomonadati</taxon>
        <taxon>Bacteroidota</taxon>
        <taxon>Bacteroidia</taxon>
        <taxon>Bacteroidales</taxon>
        <taxon>Dysgonomonadaceae</taxon>
        <taxon>Dysgonomonas</taxon>
    </lineage>
</organism>
<gene>
    <name evidence="5" type="ORF">SAMN05444362_10457</name>
</gene>
<dbReference type="PANTHER" id="PTHR33204">
    <property type="entry name" value="TRANSCRIPTIONAL REGULATOR, MARR FAMILY"/>
    <property type="match status" value="1"/>
</dbReference>
<keyword evidence="6" id="KW-1185">Reference proteome</keyword>
<accession>A0A1M4ZDI2</accession>
<feature type="domain" description="HTH hxlR-type" evidence="4">
    <location>
        <begin position="10"/>
        <end position="100"/>
    </location>
</feature>
<dbReference type="PANTHER" id="PTHR33204:SF18">
    <property type="entry name" value="TRANSCRIPTIONAL REGULATORY PROTEIN"/>
    <property type="match status" value="1"/>
</dbReference>
<dbReference type="GO" id="GO:0003677">
    <property type="term" value="F:DNA binding"/>
    <property type="evidence" value="ECO:0007669"/>
    <property type="project" value="UniProtKB-KW"/>
</dbReference>
<dbReference type="RefSeq" id="WP_062181479.1">
    <property type="nucleotide sequence ID" value="NZ_BBXL01000013.1"/>
</dbReference>
<dbReference type="EMBL" id="FQUC01000004">
    <property type="protein sequence ID" value="SHF16071.1"/>
    <property type="molecule type" value="Genomic_DNA"/>
</dbReference>
<dbReference type="InterPro" id="IPR002577">
    <property type="entry name" value="HTH_HxlR"/>
</dbReference>
<evidence type="ECO:0000259" key="4">
    <source>
        <dbReference type="PROSITE" id="PS51118"/>
    </source>
</evidence>
<dbReference type="Proteomes" id="UP000184480">
    <property type="component" value="Unassembled WGS sequence"/>
</dbReference>
<evidence type="ECO:0000313" key="6">
    <source>
        <dbReference type="Proteomes" id="UP000184480"/>
    </source>
</evidence>
<sequence>MDAIENKETCPAESLLKLLSGKWKSQIVRLAFDAPVRFNSLLRQIEGLNKQTLSIALKELEDNGIFNKKTVSEKPLHIEYNLSEKGKALIPILRQLELLS</sequence>
<dbReference type="PROSITE" id="PS51118">
    <property type="entry name" value="HTH_HXLR"/>
    <property type="match status" value="1"/>
</dbReference>
<keyword evidence="1" id="KW-0805">Transcription regulation</keyword>
<keyword evidence="2" id="KW-0238">DNA-binding</keyword>
<evidence type="ECO:0000256" key="2">
    <source>
        <dbReference type="ARBA" id="ARBA00023125"/>
    </source>
</evidence>
<dbReference type="OrthoDB" id="8231503at2"/>
<keyword evidence="3" id="KW-0804">Transcription</keyword>
<reference evidence="6" key="1">
    <citation type="submission" date="2016-11" db="EMBL/GenBank/DDBJ databases">
        <authorList>
            <person name="Varghese N."/>
            <person name="Submissions S."/>
        </authorList>
    </citation>
    <scope>NUCLEOTIDE SEQUENCE [LARGE SCALE GENOMIC DNA]</scope>
    <source>
        <strain evidence="6">DSM 27370</strain>
    </source>
</reference>
<dbReference type="InterPro" id="IPR036390">
    <property type="entry name" value="WH_DNA-bd_sf"/>
</dbReference>
<evidence type="ECO:0000313" key="5">
    <source>
        <dbReference type="EMBL" id="SHF16071.1"/>
    </source>
</evidence>
<dbReference type="InterPro" id="IPR036388">
    <property type="entry name" value="WH-like_DNA-bd_sf"/>
</dbReference>